<dbReference type="AlphaFoldDB" id="Q0UR80"/>
<sequence length="128" mass="14284">MARRLNIVVEEVKLQHYLQTTQKHEHGYKPKHQSNQNAGEPAASQSRELASTRPAPGQPHLTGTRINRGAGRLESTICRCQNPNEHGDAFSNGDASWGTDRNGMDISWSIAMNRILDVYGTNSMTREQ</sequence>
<dbReference type="KEGG" id="pno:SNOG_05734"/>
<accession>Q0UR80</accession>
<gene>
    <name evidence="2" type="ORF">SNOG_05734</name>
</gene>
<dbReference type="GeneID" id="5973007"/>
<proteinExistence type="predicted"/>
<evidence type="ECO:0000256" key="1">
    <source>
        <dbReference type="SAM" id="MobiDB-lite"/>
    </source>
</evidence>
<dbReference type="Proteomes" id="UP000001055">
    <property type="component" value="Unassembled WGS sequence"/>
</dbReference>
<reference evidence="3" key="1">
    <citation type="journal article" date="2007" name="Plant Cell">
        <title>Dothideomycete-plant interactions illuminated by genome sequencing and EST analysis of the wheat pathogen Stagonospora nodorum.</title>
        <authorList>
            <person name="Hane J.K."/>
            <person name="Lowe R.G."/>
            <person name="Solomon P.S."/>
            <person name="Tan K.C."/>
            <person name="Schoch C.L."/>
            <person name="Spatafora J.W."/>
            <person name="Crous P.W."/>
            <person name="Kodira C."/>
            <person name="Birren B.W."/>
            <person name="Galagan J.E."/>
            <person name="Torriani S.F."/>
            <person name="McDonald B.A."/>
            <person name="Oliver R.P."/>
        </authorList>
    </citation>
    <scope>NUCLEOTIDE SEQUENCE [LARGE SCALE GENOMIC DNA]</scope>
    <source>
        <strain evidence="3">SN15 / ATCC MYA-4574 / FGSC 10173</strain>
    </source>
</reference>
<dbReference type="RefSeq" id="XP_001796130.1">
    <property type="nucleotide sequence ID" value="XM_001796078.1"/>
</dbReference>
<dbReference type="VEuPathDB" id="FungiDB:JI435_433300"/>
<feature type="region of interest" description="Disordered" evidence="1">
    <location>
        <begin position="21"/>
        <end position="69"/>
    </location>
</feature>
<organism evidence="2 3">
    <name type="scientific">Phaeosphaeria nodorum (strain SN15 / ATCC MYA-4574 / FGSC 10173)</name>
    <name type="common">Glume blotch fungus</name>
    <name type="synonym">Parastagonospora nodorum</name>
    <dbReference type="NCBI Taxonomy" id="321614"/>
    <lineage>
        <taxon>Eukaryota</taxon>
        <taxon>Fungi</taxon>
        <taxon>Dikarya</taxon>
        <taxon>Ascomycota</taxon>
        <taxon>Pezizomycotina</taxon>
        <taxon>Dothideomycetes</taxon>
        <taxon>Pleosporomycetidae</taxon>
        <taxon>Pleosporales</taxon>
        <taxon>Pleosporineae</taxon>
        <taxon>Phaeosphaeriaceae</taxon>
        <taxon>Parastagonospora</taxon>
    </lineage>
</organism>
<protein>
    <submittedName>
        <fullName evidence="2">Uncharacterized protein</fullName>
    </submittedName>
</protein>
<dbReference type="EMBL" id="CH445332">
    <property type="protein sequence ID" value="EAT86798.1"/>
    <property type="molecule type" value="Genomic_DNA"/>
</dbReference>
<evidence type="ECO:0000313" key="3">
    <source>
        <dbReference type="Proteomes" id="UP000001055"/>
    </source>
</evidence>
<dbReference type="InParanoid" id="Q0UR80"/>
<name>Q0UR80_PHANO</name>
<feature type="compositionally biased region" description="Polar residues" evidence="1">
    <location>
        <begin position="33"/>
        <end position="49"/>
    </location>
</feature>
<evidence type="ECO:0000313" key="2">
    <source>
        <dbReference type="EMBL" id="EAT86798.1"/>
    </source>
</evidence>